<dbReference type="AlphaFoldDB" id="A0A0F9H5G7"/>
<evidence type="ECO:0000259" key="1">
    <source>
        <dbReference type="Pfam" id="PF21779"/>
    </source>
</evidence>
<dbReference type="Pfam" id="PF21779">
    <property type="entry name" value="DUF6874"/>
    <property type="match status" value="1"/>
</dbReference>
<name>A0A0F9H5G7_9ZZZZ</name>
<feature type="domain" description="DUF6874" evidence="1">
    <location>
        <begin position="11"/>
        <end position="88"/>
    </location>
</feature>
<reference evidence="2" key="1">
    <citation type="journal article" date="2015" name="Nature">
        <title>Complex archaea that bridge the gap between prokaryotes and eukaryotes.</title>
        <authorList>
            <person name="Spang A."/>
            <person name="Saw J.H."/>
            <person name="Jorgensen S.L."/>
            <person name="Zaremba-Niedzwiedzka K."/>
            <person name="Martijn J."/>
            <person name="Lind A.E."/>
            <person name="van Eijk R."/>
            <person name="Schleper C."/>
            <person name="Guy L."/>
            <person name="Ettema T.J."/>
        </authorList>
    </citation>
    <scope>NUCLEOTIDE SEQUENCE</scope>
</reference>
<accession>A0A0F9H5G7</accession>
<gene>
    <name evidence="2" type="ORF">LCGC14_2104090</name>
</gene>
<sequence>MINWKKGTRAEVELASDIAKRAVKLLGTGKVLTFAMDIQACHTHGCCLKLVDLLKASEGDFLHDVLGINSHIDRSTGKLKDCFLPRYAVCQ</sequence>
<dbReference type="InterPro" id="IPR049239">
    <property type="entry name" value="DUF6874"/>
</dbReference>
<dbReference type="EMBL" id="LAZR01025871">
    <property type="protein sequence ID" value="KKL70522.1"/>
    <property type="molecule type" value="Genomic_DNA"/>
</dbReference>
<proteinExistence type="predicted"/>
<comment type="caution">
    <text evidence="2">The sequence shown here is derived from an EMBL/GenBank/DDBJ whole genome shotgun (WGS) entry which is preliminary data.</text>
</comment>
<evidence type="ECO:0000313" key="2">
    <source>
        <dbReference type="EMBL" id="KKL70522.1"/>
    </source>
</evidence>
<organism evidence="2">
    <name type="scientific">marine sediment metagenome</name>
    <dbReference type="NCBI Taxonomy" id="412755"/>
    <lineage>
        <taxon>unclassified sequences</taxon>
        <taxon>metagenomes</taxon>
        <taxon>ecological metagenomes</taxon>
    </lineage>
</organism>
<protein>
    <recommendedName>
        <fullName evidence="1">DUF6874 domain-containing protein</fullName>
    </recommendedName>
</protein>